<name>A0A4P6YXD1_9LACO</name>
<proteinExistence type="inferred from homology"/>
<evidence type="ECO:0000256" key="1">
    <source>
        <dbReference type="ARBA" id="ARBA00010266"/>
    </source>
</evidence>
<dbReference type="EMBL" id="CP037940">
    <property type="protein sequence ID" value="QBO37477.1"/>
    <property type="molecule type" value="Genomic_DNA"/>
</dbReference>
<dbReference type="Proteomes" id="UP000292886">
    <property type="component" value="Chromosome"/>
</dbReference>
<dbReference type="Gene3D" id="1.10.530.10">
    <property type="match status" value="1"/>
</dbReference>
<feature type="domain" description="Mannosyl-glycoprotein endo-beta-N-acetylglucosamidase-like" evidence="3">
    <location>
        <begin position="96"/>
        <end position="249"/>
    </location>
</feature>
<gene>
    <name evidence="4" type="ORF">EQG49_07405</name>
</gene>
<keyword evidence="2" id="KW-0378">Hydrolase</keyword>
<dbReference type="Gene3D" id="4.10.80.30">
    <property type="entry name" value="DNA polymerase, domain 6"/>
    <property type="match status" value="1"/>
</dbReference>
<dbReference type="InterPro" id="IPR044081">
    <property type="entry name" value="DUF5776"/>
</dbReference>
<dbReference type="GO" id="GO:0004040">
    <property type="term" value="F:amidase activity"/>
    <property type="evidence" value="ECO:0007669"/>
    <property type="project" value="InterPro"/>
</dbReference>
<evidence type="ECO:0000256" key="2">
    <source>
        <dbReference type="ARBA" id="ARBA00022801"/>
    </source>
</evidence>
<dbReference type="PANTHER" id="PTHR33308">
    <property type="entry name" value="PEPTIDOGLYCAN HYDROLASE FLGJ"/>
    <property type="match status" value="1"/>
</dbReference>
<dbReference type="PRINTS" id="PR01002">
    <property type="entry name" value="FLGFLGJ"/>
</dbReference>
<comment type="similarity">
    <text evidence="1">Belongs to the glycosyl hydrolase 73 family.</text>
</comment>
<evidence type="ECO:0000259" key="3">
    <source>
        <dbReference type="SMART" id="SM00047"/>
    </source>
</evidence>
<dbReference type="Pfam" id="PF19087">
    <property type="entry name" value="DUF5776"/>
    <property type="match status" value="1"/>
</dbReference>
<evidence type="ECO:0000313" key="4">
    <source>
        <dbReference type="EMBL" id="QBO37477.1"/>
    </source>
</evidence>
<dbReference type="SMART" id="SM00047">
    <property type="entry name" value="LYZ2"/>
    <property type="match status" value="1"/>
</dbReference>
<evidence type="ECO:0000313" key="5">
    <source>
        <dbReference type="Proteomes" id="UP000292886"/>
    </source>
</evidence>
<dbReference type="PANTHER" id="PTHR33308:SF9">
    <property type="entry name" value="PEPTIDOGLYCAN HYDROLASE FLGJ"/>
    <property type="match status" value="1"/>
</dbReference>
<organism evidence="4 5">
    <name type="scientific">Periweissella cryptocerci</name>
    <dbReference type="NCBI Taxonomy" id="2506420"/>
    <lineage>
        <taxon>Bacteria</taxon>
        <taxon>Bacillati</taxon>
        <taxon>Bacillota</taxon>
        <taxon>Bacilli</taxon>
        <taxon>Lactobacillales</taxon>
        <taxon>Lactobacillaceae</taxon>
        <taxon>Periweissella</taxon>
    </lineage>
</organism>
<dbReference type="KEGG" id="wei:EQG49_07405"/>
<protein>
    <recommendedName>
        <fullName evidence="3">Mannosyl-glycoprotein endo-beta-N-acetylglucosamidase-like domain-containing protein</fullName>
    </recommendedName>
</protein>
<dbReference type="InterPro" id="IPR051056">
    <property type="entry name" value="Glycosyl_Hydrolase_73"/>
</dbReference>
<dbReference type="Pfam" id="PF01832">
    <property type="entry name" value="Glucosaminidase"/>
    <property type="match status" value="1"/>
</dbReference>
<dbReference type="OrthoDB" id="2143025at2"/>
<accession>A0A4P6YXD1</accession>
<sequence length="253" mass="27583">MTTNKNNSRPVAADLSDYYTTNPGQVQASTTLTVYSAPNFGSAKEVKTIAENQVINIQGIEWDADNHPVFVVDGGYITAAKNNVNKVISIASFYPTVTTQTKFIVQYAEAARTVAKSYGLYGSIQMAQASLESGWGSSELTKQALNFFGVKGSYNGESVTMRTAEYNSNGQLYYVDAAFKKYPNAAASFVDNALVIRNGPSWNHNYYAAAWRENAPTYQDATAALTGHYATDPNYGTKLNTLIATYQLNVLCD</sequence>
<dbReference type="AlphaFoldDB" id="A0A4P6YXD1"/>
<dbReference type="InterPro" id="IPR002901">
    <property type="entry name" value="MGlyc_endo_b_GlcNAc-like_dom"/>
</dbReference>
<keyword evidence="5" id="KW-1185">Reference proteome</keyword>
<reference evidence="5" key="1">
    <citation type="submission" date="2019-03" db="EMBL/GenBank/DDBJ databases">
        <title>Weissella sp. 26KH-42 Genome sequencing.</title>
        <authorList>
            <person name="Heo J."/>
            <person name="Kim S.-J."/>
            <person name="Kim J.-S."/>
            <person name="Hong S.-B."/>
            <person name="Kwon S.-W."/>
        </authorList>
    </citation>
    <scope>NUCLEOTIDE SEQUENCE [LARGE SCALE GENOMIC DNA]</scope>
    <source>
        <strain evidence="5">26KH-42</strain>
    </source>
</reference>